<protein>
    <submittedName>
        <fullName evidence="2">Uncharacterized protein</fullName>
    </submittedName>
</protein>
<gene>
    <name evidence="2" type="ORF">DEO72_LG7g838</name>
</gene>
<sequence length="170" mass="19210">MTTVKDSRILSRLDTFPRPLPARQMVAILNSTHPCVAMLGLMASHEVDTPAIVIVEDEVRSPQTSPPTKKERKKKRYQGVGTSRHTSLKRPRLEEDKAYSKLMGTKMRIFYGIIITISHNEVDILSSSSNSSLMKDFIEHQSQVSVIGKHIGHELMKTKPIEQLRPKLLP</sequence>
<evidence type="ECO:0000256" key="1">
    <source>
        <dbReference type="SAM" id="MobiDB-lite"/>
    </source>
</evidence>
<evidence type="ECO:0000313" key="2">
    <source>
        <dbReference type="EMBL" id="QCD99555.1"/>
    </source>
</evidence>
<reference evidence="2 3" key="1">
    <citation type="submission" date="2019-04" db="EMBL/GenBank/DDBJ databases">
        <title>An improved genome assembly and genetic linkage map for asparagus bean, Vigna unguiculata ssp. sesquipedialis.</title>
        <authorList>
            <person name="Xia Q."/>
            <person name="Zhang R."/>
            <person name="Dong Y."/>
        </authorList>
    </citation>
    <scope>NUCLEOTIDE SEQUENCE [LARGE SCALE GENOMIC DNA]</scope>
    <source>
        <tissue evidence="2">Leaf</tissue>
    </source>
</reference>
<proteinExistence type="predicted"/>
<dbReference type="AlphaFoldDB" id="A0A4D6MDX3"/>
<evidence type="ECO:0000313" key="3">
    <source>
        <dbReference type="Proteomes" id="UP000501690"/>
    </source>
</evidence>
<keyword evidence="3" id="KW-1185">Reference proteome</keyword>
<accession>A0A4D6MDX3</accession>
<dbReference type="EMBL" id="CP039351">
    <property type="protein sequence ID" value="QCD99555.1"/>
    <property type="molecule type" value="Genomic_DNA"/>
</dbReference>
<organism evidence="2 3">
    <name type="scientific">Vigna unguiculata</name>
    <name type="common">Cowpea</name>
    <dbReference type="NCBI Taxonomy" id="3917"/>
    <lineage>
        <taxon>Eukaryota</taxon>
        <taxon>Viridiplantae</taxon>
        <taxon>Streptophyta</taxon>
        <taxon>Embryophyta</taxon>
        <taxon>Tracheophyta</taxon>
        <taxon>Spermatophyta</taxon>
        <taxon>Magnoliopsida</taxon>
        <taxon>eudicotyledons</taxon>
        <taxon>Gunneridae</taxon>
        <taxon>Pentapetalae</taxon>
        <taxon>rosids</taxon>
        <taxon>fabids</taxon>
        <taxon>Fabales</taxon>
        <taxon>Fabaceae</taxon>
        <taxon>Papilionoideae</taxon>
        <taxon>50 kb inversion clade</taxon>
        <taxon>NPAAA clade</taxon>
        <taxon>indigoferoid/millettioid clade</taxon>
        <taxon>Phaseoleae</taxon>
        <taxon>Vigna</taxon>
    </lineage>
</organism>
<dbReference type="Proteomes" id="UP000501690">
    <property type="component" value="Linkage Group LG7"/>
</dbReference>
<feature type="region of interest" description="Disordered" evidence="1">
    <location>
        <begin position="56"/>
        <end position="90"/>
    </location>
</feature>
<name>A0A4D6MDX3_VIGUN</name>